<evidence type="ECO:0000256" key="9">
    <source>
        <dbReference type="ARBA" id="ARBA00022840"/>
    </source>
</evidence>
<dbReference type="SUPFAM" id="SSF53271">
    <property type="entry name" value="PRTase-like"/>
    <property type="match status" value="2"/>
</dbReference>
<dbReference type="GO" id="GO:0004749">
    <property type="term" value="F:ribose phosphate diphosphokinase activity"/>
    <property type="evidence" value="ECO:0007669"/>
    <property type="project" value="UniProtKB-EC"/>
</dbReference>
<comment type="pathway">
    <text evidence="1">Metabolic intermediate biosynthesis; 5-phospho-alpha-D-ribose 1-diphosphate biosynthesis; 5-phospho-alpha-D-ribose 1-diphosphate from D-ribose 5-phosphate (route I): step 1/1.</text>
</comment>
<evidence type="ECO:0000256" key="2">
    <source>
        <dbReference type="ARBA" id="ARBA00006478"/>
    </source>
</evidence>
<keyword evidence="8 14" id="KW-0418">Kinase</keyword>
<dbReference type="SMART" id="SM01400">
    <property type="entry name" value="Pribosyltran_N"/>
    <property type="match status" value="1"/>
</dbReference>
<keyword evidence="9" id="KW-0067">ATP-binding</keyword>
<dbReference type="GO" id="GO:0006164">
    <property type="term" value="P:purine nucleotide biosynthetic process"/>
    <property type="evidence" value="ECO:0007669"/>
    <property type="project" value="TreeGrafter"/>
</dbReference>
<keyword evidence="4" id="KW-0808">Transferase</keyword>
<dbReference type="Gene3D" id="3.40.50.2020">
    <property type="match status" value="2"/>
</dbReference>
<dbReference type="InterPro" id="IPR000836">
    <property type="entry name" value="PRTase_dom"/>
</dbReference>
<dbReference type="Pfam" id="PF14572">
    <property type="entry name" value="Pribosyl_synth"/>
    <property type="match status" value="1"/>
</dbReference>
<dbReference type="AlphaFoldDB" id="A0A0A9WHD3"/>
<feature type="domain" description="Ribose-phosphate pyrophosphokinase N-terminal" evidence="13">
    <location>
        <begin position="62"/>
        <end position="179"/>
    </location>
</feature>
<keyword evidence="7" id="KW-0547">Nucleotide-binding</keyword>
<organism evidence="14">
    <name type="scientific">Lygus hesperus</name>
    <name type="common">Western plant bug</name>
    <dbReference type="NCBI Taxonomy" id="30085"/>
    <lineage>
        <taxon>Eukaryota</taxon>
        <taxon>Metazoa</taxon>
        <taxon>Ecdysozoa</taxon>
        <taxon>Arthropoda</taxon>
        <taxon>Hexapoda</taxon>
        <taxon>Insecta</taxon>
        <taxon>Pterygota</taxon>
        <taxon>Neoptera</taxon>
        <taxon>Paraneoptera</taxon>
        <taxon>Hemiptera</taxon>
        <taxon>Heteroptera</taxon>
        <taxon>Panheteroptera</taxon>
        <taxon>Cimicomorpha</taxon>
        <taxon>Miridae</taxon>
        <taxon>Mirini</taxon>
        <taxon>Lygus</taxon>
    </lineage>
</organism>
<dbReference type="GO" id="GO:0006015">
    <property type="term" value="P:5-phosphoribose 1-diphosphate biosynthetic process"/>
    <property type="evidence" value="ECO:0007669"/>
    <property type="project" value="TreeGrafter"/>
</dbReference>
<dbReference type="PANTHER" id="PTHR10210">
    <property type="entry name" value="RIBOSE-PHOSPHATE DIPHOSPHOKINASE FAMILY MEMBER"/>
    <property type="match status" value="1"/>
</dbReference>
<evidence type="ECO:0000256" key="1">
    <source>
        <dbReference type="ARBA" id="ARBA00004996"/>
    </source>
</evidence>
<name>A0A0A9WHD3_LYGHE</name>
<dbReference type="GO" id="GO:0000287">
    <property type="term" value="F:magnesium ion binding"/>
    <property type="evidence" value="ECO:0007669"/>
    <property type="project" value="InterPro"/>
</dbReference>
<evidence type="ECO:0000256" key="5">
    <source>
        <dbReference type="ARBA" id="ARBA00022723"/>
    </source>
</evidence>
<keyword evidence="5" id="KW-0479">Metal-binding</keyword>
<feature type="compositionally biased region" description="Acidic residues" evidence="12">
    <location>
        <begin position="25"/>
        <end position="37"/>
    </location>
</feature>
<evidence type="ECO:0000313" key="14">
    <source>
        <dbReference type="EMBL" id="JAG07857.1"/>
    </source>
</evidence>
<dbReference type="GO" id="GO:0016301">
    <property type="term" value="F:kinase activity"/>
    <property type="evidence" value="ECO:0007669"/>
    <property type="project" value="UniProtKB-KW"/>
</dbReference>
<comment type="similarity">
    <text evidence="2">Belongs to the ribose-phosphate pyrophosphokinase family.</text>
</comment>
<keyword evidence="10" id="KW-0460">Magnesium</keyword>
<dbReference type="InterPro" id="IPR029099">
    <property type="entry name" value="Pribosyltran_N"/>
</dbReference>
<protein>
    <recommendedName>
        <fullName evidence="3">ribose-phosphate diphosphokinase</fullName>
        <ecNumber evidence="3">2.7.6.1</ecNumber>
    </recommendedName>
</protein>
<evidence type="ECO:0000256" key="11">
    <source>
        <dbReference type="ARBA" id="ARBA00049535"/>
    </source>
</evidence>
<reference evidence="14" key="2">
    <citation type="submission" date="2014-07" db="EMBL/GenBank/DDBJ databases">
        <authorList>
            <person name="Hull J."/>
        </authorList>
    </citation>
    <scope>NUCLEOTIDE SEQUENCE</scope>
</reference>
<gene>
    <name evidence="14" type="primary">prs_3</name>
    <name evidence="14" type="ORF">CM83_17616</name>
</gene>
<dbReference type="EC" id="2.7.6.1" evidence="3"/>
<evidence type="ECO:0000256" key="3">
    <source>
        <dbReference type="ARBA" id="ARBA00013247"/>
    </source>
</evidence>
<dbReference type="NCBIfam" id="TIGR01251">
    <property type="entry name" value="ribP_PPkin"/>
    <property type="match status" value="1"/>
</dbReference>
<dbReference type="FunFam" id="3.40.50.2020:FF:000007">
    <property type="entry name" value="Ribose-phosphate pyrophosphokinase"/>
    <property type="match status" value="1"/>
</dbReference>
<dbReference type="CDD" id="cd06223">
    <property type="entry name" value="PRTases_typeI"/>
    <property type="match status" value="1"/>
</dbReference>
<evidence type="ECO:0000256" key="8">
    <source>
        <dbReference type="ARBA" id="ARBA00022777"/>
    </source>
</evidence>
<dbReference type="GO" id="GO:0005737">
    <property type="term" value="C:cytoplasm"/>
    <property type="evidence" value="ECO:0007669"/>
    <property type="project" value="TreeGrafter"/>
</dbReference>
<evidence type="ECO:0000256" key="12">
    <source>
        <dbReference type="SAM" id="MobiDB-lite"/>
    </source>
</evidence>
<evidence type="ECO:0000259" key="13">
    <source>
        <dbReference type="Pfam" id="PF13793"/>
    </source>
</evidence>
<dbReference type="Pfam" id="PF13793">
    <property type="entry name" value="Pribosyltran_N"/>
    <property type="match status" value="1"/>
</dbReference>
<evidence type="ECO:0000256" key="7">
    <source>
        <dbReference type="ARBA" id="ARBA00022741"/>
    </source>
</evidence>
<dbReference type="GO" id="GO:0005524">
    <property type="term" value="F:ATP binding"/>
    <property type="evidence" value="ECO:0007669"/>
    <property type="project" value="UniProtKB-KW"/>
</dbReference>
<evidence type="ECO:0000256" key="6">
    <source>
        <dbReference type="ARBA" id="ARBA00022727"/>
    </source>
</evidence>
<dbReference type="InterPro" id="IPR029057">
    <property type="entry name" value="PRTase-like"/>
</dbReference>
<dbReference type="PANTHER" id="PTHR10210:SF32">
    <property type="entry name" value="RIBOSE-PHOSPHATE PYROPHOSPHOKINASE 2"/>
    <property type="match status" value="1"/>
</dbReference>
<reference evidence="14" key="1">
    <citation type="journal article" date="2014" name="PLoS ONE">
        <title>Transcriptome-Based Identification of ABC Transporters in the Western Tarnished Plant Bug Lygus hesperus.</title>
        <authorList>
            <person name="Hull J.J."/>
            <person name="Chaney K."/>
            <person name="Geib S.M."/>
            <person name="Fabrick J.A."/>
            <person name="Brent C.S."/>
            <person name="Walsh D."/>
            <person name="Lavine L.C."/>
        </authorList>
    </citation>
    <scope>NUCLEOTIDE SEQUENCE</scope>
</reference>
<feature type="region of interest" description="Disordered" evidence="12">
    <location>
        <begin position="1"/>
        <end position="37"/>
    </location>
</feature>
<comment type="catalytic activity">
    <reaction evidence="11">
        <text>D-ribose 5-phosphate + ATP = 5-phospho-alpha-D-ribose 1-diphosphate + AMP + H(+)</text>
        <dbReference type="Rhea" id="RHEA:15609"/>
        <dbReference type="ChEBI" id="CHEBI:15378"/>
        <dbReference type="ChEBI" id="CHEBI:30616"/>
        <dbReference type="ChEBI" id="CHEBI:58017"/>
        <dbReference type="ChEBI" id="CHEBI:78346"/>
        <dbReference type="ChEBI" id="CHEBI:456215"/>
        <dbReference type="EC" id="2.7.6.1"/>
    </reaction>
</comment>
<dbReference type="EMBL" id="GBHO01035747">
    <property type="protein sequence ID" value="JAG07857.1"/>
    <property type="molecule type" value="Transcribed_RNA"/>
</dbReference>
<evidence type="ECO:0000256" key="4">
    <source>
        <dbReference type="ARBA" id="ARBA00022679"/>
    </source>
</evidence>
<accession>A0A0A9WHD3</accession>
<keyword evidence="6" id="KW-0545">Nucleotide biosynthesis</keyword>
<evidence type="ECO:0000256" key="10">
    <source>
        <dbReference type="ARBA" id="ARBA00022842"/>
    </source>
</evidence>
<sequence>MDDPVNRMDSPVDSMDSPVNRMDSTADEAEEVDEERDTDVQVMDATDTRERVYISPARDADICIFSGTVTAPLASEVCAKLGVQLGRARIGTNIRGETQVEILDSVRGKECYVIQSLCGPKIHDQVMELLLMVSTLRRASVFKITVVVPYLSYARQLQSCGKVYSFAAADLATMMESVGVDAVIAVDLFRTQVAGFFHNTPVVNVDAIKAVVPYFANSNKLPSGCVSLVTSTNSSTRRVIKFQRELLHYGILSNVAFSYAVNDDGRTVCSNEHHHEQFTYSTDIDILGSVQGKDVIIVQDMVDSASHISTVSVSLRAAGAKRIFVYAPHGLFTGDAMHRISISPIDEVVVLNTVPLPLQRQSHKVRQLSIAGLVAETIHRIHHDLHTVDITYR</sequence>
<proteinExistence type="inferred from homology"/>
<dbReference type="GO" id="GO:0002189">
    <property type="term" value="C:ribose phosphate diphosphokinase complex"/>
    <property type="evidence" value="ECO:0007669"/>
    <property type="project" value="TreeGrafter"/>
</dbReference>
<dbReference type="InterPro" id="IPR005946">
    <property type="entry name" value="Rib-P_diPkinase"/>
</dbReference>